<evidence type="ECO:0000313" key="3">
    <source>
        <dbReference type="Proteomes" id="UP000712600"/>
    </source>
</evidence>
<gene>
    <name evidence="2" type="ORF">F2Q69_00017284</name>
</gene>
<dbReference type="CDD" id="cd04480">
    <property type="entry name" value="RPA1_DBD_A_like"/>
    <property type="match status" value="1"/>
</dbReference>
<evidence type="ECO:0000259" key="1">
    <source>
        <dbReference type="Pfam" id="PF02721"/>
    </source>
</evidence>
<dbReference type="PANTHER" id="PTHR47165">
    <property type="entry name" value="OS03G0429900 PROTEIN"/>
    <property type="match status" value="1"/>
</dbReference>
<protein>
    <recommendedName>
        <fullName evidence="1">Replication protein A 70 kDa DNA-binding subunit B/D first OB fold domain-containing protein</fullName>
    </recommendedName>
</protein>
<dbReference type="Proteomes" id="UP000712600">
    <property type="component" value="Unassembled WGS sequence"/>
</dbReference>
<dbReference type="InterPro" id="IPR003871">
    <property type="entry name" value="RFA1B/D_OB_1st"/>
</dbReference>
<dbReference type="CDD" id="cd04481">
    <property type="entry name" value="RPA1_DBD_B_like"/>
    <property type="match status" value="1"/>
</dbReference>
<name>A0A8S9R5N0_BRACR</name>
<dbReference type="Pfam" id="PF02721">
    <property type="entry name" value="DUF223"/>
    <property type="match status" value="1"/>
</dbReference>
<dbReference type="InterPro" id="IPR012340">
    <property type="entry name" value="NA-bd_OB-fold"/>
</dbReference>
<reference evidence="2" key="1">
    <citation type="submission" date="2019-12" db="EMBL/GenBank/DDBJ databases">
        <title>Genome sequencing and annotation of Brassica cretica.</title>
        <authorList>
            <person name="Studholme D.J."/>
            <person name="Sarris P."/>
        </authorList>
    </citation>
    <scope>NUCLEOTIDE SEQUENCE</scope>
    <source>
        <strain evidence="2">PFS-109/04</strain>
        <tissue evidence="2">Leaf</tissue>
    </source>
</reference>
<dbReference type="Gene3D" id="2.40.50.140">
    <property type="entry name" value="Nucleic acid-binding proteins"/>
    <property type="match status" value="2"/>
</dbReference>
<accession>A0A8S9R5N0</accession>
<dbReference type="EMBL" id="QGKX02000996">
    <property type="protein sequence ID" value="KAF3558310.1"/>
    <property type="molecule type" value="Genomic_DNA"/>
</dbReference>
<dbReference type="PANTHER" id="PTHR47165:SF4">
    <property type="entry name" value="OS03G0429900 PROTEIN"/>
    <property type="match status" value="1"/>
</dbReference>
<proteinExistence type="predicted"/>
<organism evidence="2 3">
    <name type="scientific">Brassica cretica</name>
    <name type="common">Mustard</name>
    <dbReference type="NCBI Taxonomy" id="69181"/>
    <lineage>
        <taxon>Eukaryota</taxon>
        <taxon>Viridiplantae</taxon>
        <taxon>Streptophyta</taxon>
        <taxon>Embryophyta</taxon>
        <taxon>Tracheophyta</taxon>
        <taxon>Spermatophyta</taxon>
        <taxon>Magnoliopsida</taxon>
        <taxon>eudicotyledons</taxon>
        <taxon>Gunneridae</taxon>
        <taxon>Pentapetalae</taxon>
        <taxon>rosids</taxon>
        <taxon>malvids</taxon>
        <taxon>Brassicales</taxon>
        <taxon>Brassicaceae</taxon>
        <taxon>Brassiceae</taxon>
        <taxon>Brassica</taxon>
    </lineage>
</organism>
<feature type="domain" description="Replication protein A 70 kDa DNA-binding subunit B/D first OB fold" evidence="1">
    <location>
        <begin position="7"/>
        <end position="103"/>
    </location>
</feature>
<comment type="caution">
    <text evidence="2">The sequence shown here is derived from an EMBL/GenBank/DDBJ whole genome shotgun (WGS) entry which is preliminary data.</text>
</comment>
<dbReference type="SUPFAM" id="SSF50249">
    <property type="entry name" value="Nucleic acid-binding proteins"/>
    <property type="match status" value="2"/>
</dbReference>
<sequence>MAKPSTFRLLNGVKPARNNWLIRVKVLHSWKQSTSFGGKTFECVLADETGVKIAASCKRNQIFRLQRGLPVGEWKTIDTFQVLAASGHYRPTNHQYELILLTKCDLLSDKIYLSLSSYDDLRNIDEKKNFFLKDIIGQVVDLNGVQTVQAMGKDKRMVQFCLRDCSGDEIVCCLWGKFAEQVETILENCNNERVIMLIRFAKIGFFRGEVQVTNAFDASIVDINPIYEEAIEFKEKKEAKQIAQNKKEDWNEIEVRSISKILVAAEIEDSIILPQPIESLVGKSFCFGISISNDNLNNGSITFKVSEVWSGDKIQKIESQTEPSSCFDTNSSTLSGGDVFLVDQNKESSFEGFSTPLLKRKEEDADLLDMTSTSKMKCTKMIKLEKTKTDE</sequence>
<evidence type="ECO:0000313" key="2">
    <source>
        <dbReference type="EMBL" id="KAF3558310.1"/>
    </source>
</evidence>
<dbReference type="AlphaFoldDB" id="A0A8S9R5N0"/>